<feature type="region of interest" description="Disordered" evidence="14">
    <location>
        <begin position="1"/>
        <end position="48"/>
    </location>
</feature>
<dbReference type="EMBL" id="FO082056">
    <property type="protein sequence ID" value="CCE78633.1"/>
    <property type="molecule type" value="Genomic_DNA"/>
</dbReference>
<dbReference type="PANTHER" id="PTHR31201:SF1">
    <property type="entry name" value="GLYCEROPHOSPHOCHOLINE ACYLTRANSFERASE 1"/>
    <property type="match status" value="1"/>
</dbReference>
<dbReference type="Proteomes" id="UP000005222">
    <property type="component" value="Chromosome D"/>
</dbReference>
<evidence type="ECO:0000256" key="14">
    <source>
        <dbReference type="SAM" id="MobiDB-lite"/>
    </source>
</evidence>
<protein>
    <recommendedName>
        <fullName evidence="3">Glycerophosphocholine acyltransferase 1</fullName>
    </recommendedName>
</protein>
<dbReference type="InterPro" id="IPR021261">
    <property type="entry name" value="GPCAT"/>
</dbReference>
<dbReference type="HOGENOM" id="CLU_018994_1_2_1"/>
<keyword evidence="5" id="KW-0808">Transferase</keyword>
<dbReference type="FunCoup" id="G8YPP8">
    <property type="interactions" value="310"/>
</dbReference>
<evidence type="ECO:0000256" key="3">
    <source>
        <dbReference type="ARBA" id="ARBA00019082"/>
    </source>
</evidence>
<comment type="similarity">
    <text evidence="2">Belongs to the GPC1 family.</text>
</comment>
<proteinExistence type="inferred from homology"/>
<organism evidence="16 17">
    <name type="scientific">Pichia sorbitophila (strain ATCC MYA-4447 / BCRC 22081 / CBS 7064 / NBRC 10061 / NRRL Y-12695)</name>
    <name type="common">Hybrid yeast</name>
    <dbReference type="NCBI Taxonomy" id="559304"/>
    <lineage>
        <taxon>Eukaryota</taxon>
        <taxon>Fungi</taxon>
        <taxon>Dikarya</taxon>
        <taxon>Ascomycota</taxon>
        <taxon>Saccharomycotina</taxon>
        <taxon>Pichiomycetes</taxon>
        <taxon>Debaryomycetaceae</taxon>
        <taxon>Millerozyma</taxon>
    </lineage>
</organism>
<feature type="coiled-coil region" evidence="13">
    <location>
        <begin position="415"/>
        <end position="442"/>
    </location>
</feature>
<keyword evidence="11" id="KW-1208">Phospholipid metabolism</keyword>
<dbReference type="STRING" id="559304.G8YPP8"/>
<keyword evidence="4" id="KW-0444">Lipid biosynthesis</keyword>
<dbReference type="Pfam" id="PF10998">
    <property type="entry name" value="DUF2838"/>
    <property type="match status" value="1"/>
</dbReference>
<keyword evidence="12" id="KW-0012">Acyltransferase</keyword>
<evidence type="ECO:0000256" key="2">
    <source>
        <dbReference type="ARBA" id="ARBA00006675"/>
    </source>
</evidence>
<evidence type="ECO:0000256" key="7">
    <source>
        <dbReference type="ARBA" id="ARBA00022989"/>
    </source>
</evidence>
<dbReference type="PANTHER" id="PTHR31201">
    <property type="entry name" value="OS01G0585100 PROTEIN"/>
    <property type="match status" value="1"/>
</dbReference>
<feature type="transmembrane region" description="Helical" evidence="15">
    <location>
        <begin position="299"/>
        <end position="321"/>
    </location>
</feature>
<feature type="compositionally biased region" description="Basic and acidic residues" evidence="14">
    <location>
        <begin position="20"/>
        <end position="30"/>
    </location>
</feature>
<reference evidence="16 17" key="1">
    <citation type="journal article" date="2012" name="G3 (Bethesda)">
        <title>Pichia sorbitophila, an interspecies yeast hybrid reveals early steps of genome resolution following polyploidization.</title>
        <authorList>
            <person name="Leh Louis V."/>
            <person name="Despons L."/>
            <person name="Friedrich A."/>
            <person name="Martin T."/>
            <person name="Durrens P."/>
            <person name="Casaregola S."/>
            <person name="Neuveglise C."/>
            <person name="Fairhead C."/>
            <person name="Marck C."/>
            <person name="Cruz J.A."/>
            <person name="Straub M.L."/>
            <person name="Kugler V."/>
            <person name="Sacerdot C."/>
            <person name="Uzunov Z."/>
            <person name="Thierry A."/>
            <person name="Weiss S."/>
            <person name="Bleykasten C."/>
            <person name="De Montigny J."/>
            <person name="Jacques N."/>
            <person name="Jung P."/>
            <person name="Lemaire M."/>
            <person name="Mallet S."/>
            <person name="Morel G."/>
            <person name="Richard G.F."/>
            <person name="Sarkar A."/>
            <person name="Savel G."/>
            <person name="Schacherer J."/>
            <person name="Seret M.L."/>
            <person name="Talla E."/>
            <person name="Samson G."/>
            <person name="Jubin C."/>
            <person name="Poulain J."/>
            <person name="Vacherie B."/>
            <person name="Barbe V."/>
            <person name="Pelletier E."/>
            <person name="Sherman D.J."/>
            <person name="Westhof E."/>
            <person name="Weissenbach J."/>
            <person name="Baret P.V."/>
            <person name="Wincker P."/>
            <person name="Gaillardin C."/>
            <person name="Dujon B."/>
            <person name="Souciet J.L."/>
        </authorList>
    </citation>
    <scope>NUCLEOTIDE SEQUENCE [LARGE SCALE GENOMIC DNA]</scope>
    <source>
        <strain evidence="17">ATCC MYA-4447 / BCRC 22081 / CBS 7064 / NBRC 10061 / NRRL Y-12695</strain>
    </source>
</reference>
<evidence type="ECO:0000313" key="17">
    <source>
        <dbReference type="Proteomes" id="UP000005222"/>
    </source>
</evidence>
<dbReference type="InParanoid" id="G8YPP8"/>
<keyword evidence="6 15" id="KW-0812">Transmembrane</keyword>
<feature type="coiled-coil region" evidence="13">
    <location>
        <begin position="94"/>
        <end position="121"/>
    </location>
</feature>
<keyword evidence="8" id="KW-0443">Lipid metabolism</keyword>
<sequence>MKKSVDTSSHTANNGTTEEVAEKDQIDSRKVSSSSSQDDANSEVLDGYSSEDISERSLYRSDSATSMSLMDIPKLLFSDFDWGFGADAVTDGTRKRFNDMKKRTKRTLQKLREDSKKAENIELHKLNENFIRNISKFDARLHANLQSSTTEKLFYAIAVFLVAVTGFIVGKYPDWFHVYHTILFCILMPIRFYTYFKLSFQYYLADLCYYVNLLLMVFIWWAPNSKSLFLSVFSLAMGSLSFAVITWRNSLVLHSIEKTTSSFIHIMPPLTLFVMVHELPNDYTIKRFPAVASIENWNFVNGILCTSAYYTAWQVLYHYFITIKRHDSIKKGRVTSFTYLKQKKKDKGIGKFVNSLPYSWMQITAFTLIQFGYQILTMIFCPIWFRYKHLCGSFVVFIFIWASYNGATFYIDVFGRRLEKEVDRLKTEILELQEKQNQSELTNGKSQSQTYSI</sequence>
<evidence type="ECO:0000256" key="6">
    <source>
        <dbReference type="ARBA" id="ARBA00022692"/>
    </source>
</evidence>
<feature type="transmembrane region" description="Helical" evidence="15">
    <location>
        <begin position="259"/>
        <end position="279"/>
    </location>
</feature>
<feature type="transmembrane region" description="Helical" evidence="15">
    <location>
        <begin position="363"/>
        <end position="385"/>
    </location>
</feature>
<evidence type="ECO:0000256" key="5">
    <source>
        <dbReference type="ARBA" id="ARBA00022679"/>
    </source>
</evidence>
<dbReference type="GO" id="GO:0016746">
    <property type="term" value="F:acyltransferase activity"/>
    <property type="evidence" value="ECO:0007669"/>
    <property type="project" value="UniProtKB-KW"/>
</dbReference>
<feature type="transmembrane region" description="Helical" evidence="15">
    <location>
        <begin position="153"/>
        <end position="170"/>
    </location>
</feature>
<name>G8YPP8_PICSO</name>
<gene>
    <name evidence="16" type="primary">Piso0_000659</name>
    <name evidence="16" type="ORF">GNLVRS01_PISO0D01323g</name>
</gene>
<keyword evidence="9 15" id="KW-0472">Membrane</keyword>
<dbReference type="AlphaFoldDB" id="G8YPP8"/>
<evidence type="ECO:0000256" key="10">
    <source>
        <dbReference type="ARBA" id="ARBA00023209"/>
    </source>
</evidence>
<evidence type="ECO:0000256" key="8">
    <source>
        <dbReference type="ARBA" id="ARBA00023098"/>
    </source>
</evidence>
<evidence type="ECO:0000256" key="4">
    <source>
        <dbReference type="ARBA" id="ARBA00022516"/>
    </source>
</evidence>
<evidence type="ECO:0000313" key="16">
    <source>
        <dbReference type="EMBL" id="CCE78633.1"/>
    </source>
</evidence>
<dbReference type="eggNOG" id="KOG2895">
    <property type="taxonomic scope" value="Eukaryota"/>
</dbReference>
<dbReference type="OMA" id="WKRRVPT"/>
<evidence type="ECO:0000256" key="1">
    <source>
        <dbReference type="ARBA" id="ARBA00004141"/>
    </source>
</evidence>
<evidence type="ECO:0000256" key="15">
    <source>
        <dbReference type="SAM" id="Phobius"/>
    </source>
</evidence>
<evidence type="ECO:0000256" key="12">
    <source>
        <dbReference type="ARBA" id="ARBA00023315"/>
    </source>
</evidence>
<comment type="subcellular location">
    <subcellularLocation>
        <location evidence="1">Membrane</location>
        <topology evidence="1">Multi-pass membrane protein</topology>
    </subcellularLocation>
</comment>
<keyword evidence="7 15" id="KW-1133">Transmembrane helix</keyword>
<dbReference type="GO" id="GO:0016020">
    <property type="term" value="C:membrane"/>
    <property type="evidence" value="ECO:0007669"/>
    <property type="project" value="UniProtKB-SubCell"/>
</dbReference>
<feature type="transmembrane region" description="Helical" evidence="15">
    <location>
        <begin position="391"/>
        <end position="411"/>
    </location>
</feature>
<evidence type="ECO:0000256" key="13">
    <source>
        <dbReference type="SAM" id="Coils"/>
    </source>
</evidence>
<feature type="compositionally biased region" description="Polar residues" evidence="14">
    <location>
        <begin position="1"/>
        <end position="17"/>
    </location>
</feature>
<dbReference type="GO" id="GO:0006656">
    <property type="term" value="P:phosphatidylcholine biosynthetic process"/>
    <property type="evidence" value="ECO:0007669"/>
    <property type="project" value="TreeGrafter"/>
</dbReference>
<accession>G8YPP8</accession>
<keyword evidence="10" id="KW-0594">Phospholipid biosynthesis</keyword>
<keyword evidence="13" id="KW-0175">Coiled coil</keyword>
<evidence type="ECO:0000256" key="9">
    <source>
        <dbReference type="ARBA" id="ARBA00023136"/>
    </source>
</evidence>
<feature type="transmembrane region" description="Helical" evidence="15">
    <location>
        <begin position="228"/>
        <end position="247"/>
    </location>
</feature>
<dbReference type="OrthoDB" id="406287at2759"/>
<keyword evidence="17" id="KW-1185">Reference proteome</keyword>
<evidence type="ECO:0000256" key="11">
    <source>
        <dbReference type="ARBA" id="ARBA00023264"/>
    </source>
</evidence>
<feature type="transmembrane region" description="Helical" evidence="15">
    <location>
        <begin position="203"/>
        <end position="222"/>
    </location>
</feature>